<dbReference type="InterPro" id="IPR038076">
    <property type="entry name" value="MgtE_N_sf"/>
</dbReference>
<proteinExistence type="predicted"/>
<sequence length="221" mass="25342">MELQLQKNADTVRRLIRREAFSHLNKILQKTHPADIAYFYRFFTDHERNKLFVLLQQDVEKAAEVLVELESANAAQLLETIPPEKITQILQKMDPDDRVDIISQLTPEISDAVMQLLKKAESEEVEHLIGFGENTAGGIMTTEYLALDEELTAKEAIDVLQKSSEVEMFFYLYVVDERNHLVGVISLRQLIIKPGNTKLKNIMETDVISVRTSEDQEEVAR</sequence>
<dbReference type="InterPro" id="IPR006668">
    <property type="entry name" value="Mg_transptr_MgtE_intracell_dom"/>
</dbReference>
<dbReference type="Pfam" id="PF03448">
    <property type="entry name" value="MgtE_N"/>
    <property type="match status" value="1"/>
</dbReference>
<protein>
    <recommendedName>
        <fullName evidence="1">CBS domain-containing protein</fullName>
    </recommendedName>
</protein>
<dbReference type="EMBL" id="BARS01053350">
    <property type="protein sequence ID" value="GAG50879.1"/>
    <property type="molecule type" value="Genomic_DNA"/>
</dbReference>
<dbReference type="InterPro" id="IPR000644">
    <property type="entry name" value="CBS_dom"/>
</dbReference>
<dbReference type="Gene3D" id="1.25.60.10">
    <property type="entry name" value="MgtE N-terminal domain-like"/>
    <property type="match status" value="1"/>
</dbReference>
<dbReference type="InterPro" id="IPR006669">
    <property type="entry name" value="MgtE_transporter"/>
</dbReference>
<dbReference type="PROSITE" id="PS51371">
    <property type="entry name" value="CBS"/>
    <property type="match status" value="1"/>
</dbReference>
<reference evidence="2" key="1">
    <citation type="journal article" date="2014" name="Front. Microbiol.">
        <title>High frequency of phylogenetically diverse reductive dehalogenase-homologous genes in deep subseafloor sedimentary metagenomes.</title>
        <authorList>
            <person name="Kawai M."/>
            <person name="Futagami T."/>
            <person name="Toyoda A."/>
            <person name="Takaki Y."/>
            <person name="Nishi S."/>
            <person name="Hori S."/>
            <person name="Arai W."/>
            <person name="Tsubouchi T."/>
            <person name="Morono Y."/>
            <person name="Uchiyama I."/>
            <person name="Ito T."/>
            <person name="Fujiyama A."/>
            <person name="Inagaki F."/>
            <person name="Takami H."/>
        </authorList>
    </citation>
    <scope>NUCLEOTIDE SEQUENCE</scope>
    <source>
        <strain evidence="2">Expedition CK06-06</strain>
    </source>
</reference>
<dbReference type="AlphaFoldDB" id="X0Y4L3"/>
<name>X0Y4L3_9ZZZZ</name>
<evidence type="ECO:0000313" key="2">
    <source>
        <dbReference type="EMBL" id="GAG50879.1"/>
    </source>
</evidence>
<evidence type="ECO:0000259" key="1">
    <source>
        <dbReference type="PROSITE" id="PS51371"/>
    </source>
</evidence>
<dbReference type="Pfam" id="PF00571">
    <property type="entry name" value="CBS"/>
    <property type="match status" value="1"/>
</dbReference>
<dbReference type="PANTHER" id="PTHR43773:SF1">
    <property type="entry name" value="MAGNESIUM TRANSPORTER MGTE"/>
    <property type="match status" value="1"/>
</dbReference>
<dbReference type="SUPFAM" id="SSF158791">
    <property type="entry name" value="MgtE N-terminal domain-like"/>
    <property type="match status" value="1"/>
</dbReference>
<dbReference type="SMART" id="SM00924">
    <property type="entry name" value="MgtE_N"/>
    <property type="match status" value="1"/>
</dbReference>
<dbReference type="GO" id="GO:0015095">
    <property type="term" value="F:magnesium ion transmembrane transporter activity"/>
    <property type="evidence" value="ECO:0007669"/>
    <property type="project" value="InterPro"/>
</dbReference>
<feature type="domain" description="CBS" evidence="1">
    <location>
        <begin position="140"/>
        <end position="205"/>
    </location>
</feature>
<feature type="non-terminal residue" evidence="2">
    <location>
        <position position="221"/>
    </location>
</feature>
<dbReference type="SUPFAM" id="SSF54631">
    <property type="entry name" value="CBS-domain pair"/>
    <property type="match status" value="1"/>
</dbReference>
<dbReference type="GO" id="GO:0016020">
    <property type="term" value="C:membrane"/>
    <property type="evidence" value="ECO:0007669"/>
    <property type="project" value="InterPro"/>
</dbReference>
<comment type="caution">
    <text evidence="2">The sequence shown here is derived from an EMBL/GenBank/DDBJ whole genome shotgun (WGS) entry which is preliminary data.</text>
</comment>
<dbReference type="CDD" id="cd04606">
    <property type="entry name" value="CBS_pair_Mg_transporter"/>
    <property type="match status" value="1"/>
</dbReference>
<organism evidence="2">
    <name type="scientific">marine sediment metagenome</name>
    <dbReference type="NCBI Taxonomy" id="412755"/>
    <lineage>
        <taxon>unclassified sequences</taxon>
        <taxon>metagenomes</taxon>
        <taxon>ecological metagenomes</taxon>
    </lineage>
</organism>
<gene>
    <name evidence="2" type="ORF">S01H1_79183</name>
</gene>
<dbReference type="Gene3D" id="3.10.580.10">
    <property type="entry name" value="CBS-domain"/>
    <property type="match status" value="1"/>
</dbReference>
<dbReference type="InterPro" id="IPR046342">
    <property type="entry name" value="CBS_dom_sf"/>
</dbReference>
<accession>X0Y4L3</accession>
<dbReference type="PANTHER" id="PTHR43773">
    <property type="entry name" value="MAGNESIUM TRANSPORTER MGTE"/>
    <property type="match status" value="1"/>
</dbReference>